<evidence type="ECO:0000256" key="1">
    <source>
        <dbReference type="SAM" id="Phobius"/>
    </source>
</evidence>
<keyword evidence="1" id="KW-0472">Membrane</keyword>
<dbReference type="RefSeq" id="WP_294570622.1">
    <property type="nucleotide sequence ID" value="NZ_CADCTE010000198.1"/>
</dbReference>
<sequence>MAGTVGKGAERPSSWVAAERRSVPVRDNGIGEALRIYYTRYLLIGIPFLLAVGAAGSYLLFDDGRSRWDLHLFVAVTLMIAGCWIGGWIYKAKRLKPRAELGWGEVLIALNKSDRKSMLRQIAGKDPVDPRRLNVARAVAVQLRESNATMLLYLPVAVAFLSPARRVWWYAIPMGTLLSVFIYTLIRDFRRQGRFLEKTSHSDSR</sequence>
<accession>A0A6J4JH49</accession>
<gene>
    <name evidence="2" type="ORF">AVDCRST_MAG83-3813</name>
</gene>
<reference evidence="2" key="1">
    <citation type="submission" date="2020-02" db="EMBL/GenBank/DDBJ databases">
        <authorList>
            <person name="Meier V. D."/>
        </authorList>
    </citation>
    <scope>NUCLEOTIDE SEQUENCE</scope>
    <source>
        <strain evidence="2">AVDCRST_MAG83</strain>
    </source>
</reference>
<keyword evidence="1" id="KW-0812">Transmembrane</keyword>
<keyword evidence="1" id="KW-1133">Transmembrane helix</keyword>
<name>A0A6J4JH49_9MICC</name>
<feature type="transmembrane region" description="Helical" evidence="1">
    <location>
        <begin position="167"/>
        <end position="186"/>
    </location>
</feature>
<feature type="transmembrane region" description="Helical" evidence="1">
    <location>
        <begin position="41"/>
        <end position="60"/>
    </location>
</feature>
<protein>
    <submittedName>
        <fullName evidence="2">Uncharacterized protein</fullName>
    </submittedName>
</protein>
<organism evidence="2">
    <name type="scientific">uncultured Arthrobacter sp</name>
    <dbReference type="NCBI Taxonomy" id="114050"/>
    <lineage>
        <taxon>Bacteria</taxon>
        <taxon>Bacillati</taxon>
        <taxon>Actinomycetota</taxon>
        <taxon>Actinomycetes</taxon>
        <taxon>Micrococcales</taxon>
        <taxon>Micrococcaceae</taxon>
        <taxon>Arthrobacter</taxon>
        <taxon>environmental samples</taxon>
    </lineage>
</organism>
<proteinExistence type="predicted"/>
<dbReference type="EMBL" id="CADCTE010000198">
    <property type="protein sequence ID" value="CAA9277325.1"/>
    <property type="molecule type" value="Genomic_DNA"/>
</dbReference>
<evidence type="ECO:0000313" key="2">
    <source>
        <dbReference type="EMBL" id="CAA9277325.1"/>
    </source>
</evidence>
<dbReference type="AlphaFoldDB" id="A0A6J4JH49"/>
<feature type="transmembrane region" description="Helical" evidence="1">
    <location>
        <begin position="72"/>
        <end position="90"/>
    </location>
</feature>